<keyword evidence="6" id="KW-1185">Reference proteome</keyword>
<dbReference type="InterPro" id="IPR027434">
    <property type="entry name" value="Homing_endonucl"/>
</dbReference>
<dbReference type="AlphaFoldDB" id="S8D981"/>
<dbReference type="PANTHER" id="PTHR47539:SF1">
    <property type="entry name" value="PENTATRICOPEPTIDE REPEAT-CONTAINING PROTEIN OTP51, CHLOROPLASTIC"/>
    <property type="match status" value="1"/>
</dbReference>
<dbReference type="EMBL" id="AUSU01000221">
    <property type="protein sequence ID" value="EPS74001.1"/>
    <property type="molecule type" value="Genomic_DNA"/>
</dbReference>
<feature type="compositionally biased region" description="Low complexity" evidence="3">
    <location>
        <begin position="84"/>
        <end position="98"/>
    </location>
</feature>
<dbReference type="PANTHER" id="PTHR47539">
    <property type="entry name" value="PENTATRICOPEPTIDE REPEAT-CONTAINING PROTEIN OTP51, CHLOROPLASTIC"/>
    <property type="match status" value="1"/>
</dbReference>
<dbReference type="OrthoDB" id="2020589at2759"/>
<dbReference type="PROSITE" id="PS51375">
    <property type="entry name" value="PPR"/>
    <property type="match status" value="2"/>
</dbReference>
<proteinExistence type="predicted"/>
<keyword evidence="1" id="KW-0677">Repeat</keyword>
<dbReference type="InterPro" id="IPR002885">
    <property type="entry name" value="PPR_rpt"/>
</dbReference>
<name>S8D981_9LAMI</name>
<evidence type="ECO:0000256" key="3">
    <source>
        <dbReference type="SAM" id="MobiDB-lite"/>
    </source>
</evidence>
<dbReference type="Pfam" id="PF03161">
    <property type="entry name" value="LAGLIDADG_2"/>
    <property type="match status" value="1"/>
</dbReference>
<dbReference type="GO" id="GO:0004519">
    <property type="term" value="F:endonuclease activity"/>
    <property type="evidence" value="ECO:0007669"/>
    <property type="project" value="InterPro"/>
</dbReference>
<feature type="region of interest" description="Disordered" evidence="3">
    <location>
        <begin position="1"/>
        <end position="100"/>
    </location>
</feature>
<accession>S8D981</accession>
<dbReference type="Gene3D" id="3.10.28.10">
    <property type="entry name" value="Homing endonucleases"/>
    <property type="match status" value="2"/>
</dbReference>
<organism evidence="5 6">
    <name type="scientific">Genlisea aurea</name>
    <dbReference type="NCBI Taxonomy" id="192259"/>
    <lineage>
        <taxon>Eukaryota</taxon>
        <taxon>Viridiplantae</taxon>
        <taxon>Streptophyta</taxon>
        <taxon>Embryophyta</taxon>
        <taxon>Tracheophyta</taxon>
        <taxon>Spermatophyta</taxon>
        <taxon>Magnoliopsida</taxon>
        <taxon>eudicotyledons</taxon>
        <taxon>Gunneridae</taxon>
        <taxon>Pentapetalae</taxon>
        <taxon>asterids</taxon>
        <taxon>lamiids</taxon>
        <taxon>Lamiales</taxon>
        <taxon>Lentibulariaceae</taxon>
        <taxon>Genlisea</taxon>
    </lineage>
</organism>
<sequence>MGGAWGERTRIKPSSSQTAKEAAESSSSSKYGPLSVQLQAGKEDSTDFNRQMKMKSRSSSPNNDLHQLNDDREESPLSGTTNEDAGATTTSTAAGDDASNVRLPLSLPFSATVSADDVPARVPKDAERDEIVNFSDITTGSLELDNSLALNDLKRRESPTVEVKELEELPEQWRRAKLAWLCKELPAHRSATFIRVLNAQRKWIRQEDCTYIAVHCMRIRENEAAFRVYKWMMNHHWHRFDFALATKLADFMGKRRNHFKCREIFNDIINQGLIPCESTYHLLIVSYLSSSAPESLDEACKIYNQMIHLGGYAPPLTLHNSLFRALLSKKNGESCKHHLKQAEFVYHNIKTSGLKIHSDVYGGLIWLHSHQDVIDKDRILALRSEMKSKGIRETTEVLISVLRASAKAGDIVEAERTWEALLSAGNKPPNHAFLYMMEVYSKIGNPKKSLDIFNNIPELSIASYTKIIDILSEAQLTDLAESLMTQFMNSSFEPSICSFIDMMEMYSELKLHDKVESTFFRCLEKSTPNEAAYNIYLESLVKAKNFEKAEEIFSQMHSNEAIGINPKSCNTVLKGYLTSGYTSKAKKVYEYMLEKRYDVEVESFLMEKLQSSVHCPESEATKTAVNLTLSNKQREIIIGLLLSGLSVQQDEEDPKRFLLNFRFREDSKIHSVLKRHIYNTFHEWIAFQMLVDDSDRIPHHFSTVSHSCYRFYAEQFWPQGRPVIPKLIHRWLTPRSLAYWYMYGGCRIRTGDIVLRLKHQKEEVLGIAKILRARSFNCLVKRKGNAFWLGFIGTDAAEFWKLVEPFVIADLKGDLQAGSSSGISSTSNSDEGSFEFSTDDDDDDERHCHV</sequence>
<dbReference type="GO" id="GO:0048564">
    <property type="term" value="P:photosystem I assembly"/>
    <property type="evidence" value="ECO:0007669"/>
    <property type="project" value="TreeGrafter"/>
</dbReference>
<dbReference type="NCBIfam" id="TIGR00756">
    <property type="entry name" value="PPR"/>
    <property type="match status" value="2"/>
</dbReference>
<dbReference type="InterPro" id="IPR052500">
    <property type="entry name" value="Chloro/Mito_RNA_Process"/>
</dbReference>
<protein>
    <recommendedName>
        <fullName evidence="4">Homing endonuclease LAGLIDADG domain-containing protein</fullName>
    </recommendedName>
</protein>
<feature type="domain" description="Homing endonuclease LAGLIDADG" evidence="4">
    <location>
        <begin position="634"/>
        <end position="798"/>
    </location>
</feature>
<feature type="repeat" description="PPR" evidence="2">
    <location>
        <begin position="529"/>
        <end position="559"/>
    </location>
</feature>
<feature type="compositionally biased region" description="Low complexity" evidence="3">
    <location>
        <begin position="14"/>
        <end position="30"/>
    </location>
</feature>
<dbReference type="SUPFAM" id="SSF81901">
    <property type="entry name" value="HCP-like"/>
    <property type="match status" value="1"/>
</dbReference>
<dbReference type="SUPFAM" id="SSF55608">
    <property type="entry name" value="Homing endonucleases"/>
    <property type="match status" value="1"/>
</dbReference>
<dbReference type="Proteomes" id="UP000015453">
    <property type="component" value="Unassembled WGS sequence"/>
</dbReference>
<feature type="compositionally biased region" description="Polar residues" evidence="3">
    <location>
        <begin position="57"/>
        <end position="66"/>
    </location>
</feature>
<evidence type="ECO:0000313" key="5">
    <source>
        <dbReference type="EMBL" id="EPS74001.1"/>
    </source>
</evidence>
<feature type="region of interest" description="Disordered" evidence="3">
    <location>
        <begin position="818"/>
        <end position="850"/>
    </location>
</feature>
<evidence type="ECO:0000256" key="2">
    <source>
        <dbReference type="PROSITE-ProRule" id="PRU00708"/>
    </source>
</evidence>
<dbReference type="Gene3D" id="1.25.40.10">
    <property type="entry name" value="Tetratricopeptide repeat domain"/>
    <property type="match status" value="3"/>
</dbReference>
<evidence type="ECO:0000313" key="6">
    <source>
        <dbReference type="Proteomes" id="UP000015453"/>
    </source>
</evidence>
<dbReference type="Pfam" id="PF01535">
    <property type="entry name" value="PPR"/>
    <property type="match status" value="2"/>
</dbReference>
<evidence type="ECO:0000259" key="4">
    <source>
        <dbReference type="Pfam" id="PF03161"/>
    </source>
</evidence>
<feature type="compositionally biased region" description="Low complexity" evidence="3">
    <location>
        <begin position="818"/>
        <end position="831"/>
    </location>
</feature>
<dbReference type="GO" id="GO:0000373">
    <property type="term" value="P:Group II intron splicing"/>
    <property type="evidence" value="ECO:0007669"/>
    <property type="project" value="TreeGrafter"/>
</dbReference>
<dbReference type="GO" id="GO:0045292">
    <property type="term" value="P:mRNA cis splicing, via spliceosome"/>
    <property type="evidence" value="ECO:0007669"/>
    <property type="project" value="TreeGrafter"/>
</dbReference>
<reference evidence="5 6" key="1">
    <citation type="journal article" date="2013" name="BMC Genomics">
        <title>The miniature genome of a carnivorous plant Genlisea aurea contains a low number of genes and short non-coding sequences.</title>
        <authorList>
            <person name="Leushkin E.V."/>
            <person name="Sutormin R.A."/>
            <person name="Nabieva E.R."/>
            <person name="Penin A.A."/>
            <person name="Kondrashov A.S."/>
            <person name="Logacheva M.D."/>
        </authorList>
    </citation>
    <scope>NUCLEOTIDE SEQUENCE [LARGE SCALE GENOMIC DNA]</scope>
</reference>
<feature type="repeat" description="PPR" evidence="2">
    <location>
        <begin position="565"/>
        <end position="599"/>
    </location>
</feature>
<gene>
    <name evidence="5" type="ORF">M569_00754</name>
</gene>
<evidence type="ECO:0000256" key="1">
    <source>
        <dbReference type="ARBA" id="ARBA00022737"/>
    </source>
</evidence>
<dbReference type="InterPro" id="IPR011990">
    <property type="entry name" value="TPR-like_helical_dom_sf"/>
</dbReference>
<comment type="caution">
    <text evidence="5">The sequence shown here is derived from an EMBL/GenBank/DDBJ whole genome shotgun (WGS) entry which is preliminary data.</text>
</comment>
<dbReference type="InterPro" id="IPR004860">
    <property type="entry name" value="LAGLIDADG_dom"/>
</dbReference>